<gene>
    <name evidence="1" type="ORF">PYW08_013478</name>
</gene>
<evidence type="ECO:0000313" key="1">
    <source>
        <dbReference type="EMBL" id="KAJ8716193.1"/>
    </source>
</evidence>
<dbReference type="EMBL" id="CM056780">
    <property type="protein sequence ID" value="KAJ8716193.1"/>
    <property type="molecule type" value="Genomic_DNA"/>
</dbReference>
<name>A0ACC2QIE2_9NEOP</name>
<proteinExistence type="predicted"/>
<protein>
    <submittedName>
        <fullName evidence="1">Uncharacterized protein</fullName>
    </submittedName>
</protein>
<evidence type="ECO:0000313" key="2">
    <source>
        <dbReference type="Proteomes" id="UP001231649"/>
    </source>
</evidence>
<accession>A0ACC2QIE2</accession>
<comment type="caution">
    <text evidence="1">The sequence shown here is derived from an EMBL/GenBank/DDBJ whole genome shotgun (WGS) entry which is preliminary data.</text>
</comment>
<organism evidence="1 2">
    <name type="scientific">Mythimna loreyi</name>
    <dbReference type="NCBI Taxonomy" id="667449"/>
    <lineage>
        <taxon>Eukaryota</taxon>
        <taxon>Metazoa</taxon>
        <taxon>Ecdysozoa</taxon>
        <taxon>Arthropoda</taxon>
        <taxon>Hexapoda</taxon>
        <taxon>Insecta</taxon>
        <taxon>Pterygota</taxon>
        <taxon>Neoptera</taxon>
        <taxon>Endopterygota</taxon>
        <taxon>Lepidoptera</taxon>
        <taxon>Glossata</taxon>
        <taxon>Ditrysia</taxon>
        <taxon>Noctuoidea</taxon>
        <taxon>Noctuidae</taxon>
        <taxon>Noctuinae</taxon>
        <taxon>Hadenini</taxon>
        <taxon>Mythimna</taxon>
    </lineage>
</organism>
<reference evidence="1" key="1">
    <citation type="submission" date="2023-03" db="EMBL/GenBank/DDBJ databases">
        <title>Chromosome-level genomes of two armyworms, Mythimna separata and Mythimna loreyi, provide insights into the biosynthesis and reception of sex pheromones.</title>
        <authorList>
            <person name="Zhao H."/>
        </authorList>
    </citation>
    <scope>NUCLEOTIDE SEQUENCE</scope>
    <source>
        <strain evidence="1">BeijingLab</strain>
    </source>
</reference>
<sequence length="1691" mass="183850">MRLKYSKTLLEAQDTEYPIADICWSPNNVKLAVATCDRLVLLFDREGTRRDKFATKPADSAAGKKSYVITSISFSDNSELLGVAQSDNMVFVYRVGADWSGKKVICNKFPLTGAPMSLLPADNGFYTGTSDGKIRSLDCKSNKSSSMWTGGACCVSLARGGEGTLASGHVDGTLYLNGRLLLRYALPPTALVLLPPYLIVGSCDGRVSVYEAQRGALLRSLEPQLPPDRRDLISAAPSPSGQTVAFGVFDGCLVGEVKESGGVELSMLNIPNFYAARALAWSGDGTKLALASQTGAVIQLEAVLRRWVWRDTVEVQHVSARQLVLSRLANDALPLTVTTKQAPDIFNVRFIGNDWYAVCRTSTTLILCDIARGLTSEIPWTGSGERVYAAVGGACLLHRAGELSVVEYGLDKVLHTVRTERVNPHVLSVRINEGAVGGTETGDRKHLAYLLDRQTIAVVDLTTGIQLGQWWHEARVDWLELNESGQLLLLRDTRRRLALLRLNNGDKEIIASGVSFVQWIENSDAVVAQTPTHLLVWYSAWDPGSVEMAECGGAVAVEVISRRVVLDGGVLPYLQLDEHRLAFNNALRSGDLAGCARYLDGVGNNADVAPLWRQLAERALADDDVQLAAKCYREVDDVARTFYLEKTVEMAASEGDGDVSVGLNNAIVRARLAIFEGDLSAAEECYVRRAGRPDLAVDMYKQFNRWTDAIALAERTDRASVTTLKQQHMDYLTSTGRLGEAGAVLASSGDVEGAVKLWLRGGRSKRAAALLLQHPQLLRDTDLVESVHTQLIQEEWWETAGEISERRGDTRAAVEYYAKGNNYARAVQLAREACPGEVTRLEGLWGAWLVAARQAGAAVPHLIEAGQARAALDAALQAHHYRKALQIMQAIEDKDSIREQCERLGDHFISTREWETAERVLTSCGMAERCVRAYNAAGRVADGLQLAAAHLTEEETRDIYLPLAQQLRLDGQLRKAEQIYIGLGEPDEAISMYKEASQYESMLRLVAVHRSSLLEATRRHVAQALHASGDLRAAENYYIQAGDWKSAIQMYRSAGQWEGAERVARAHAPSGVQQQVALQWAAALGGAPAARLLAARGLAALGARWALQAQRWDIAMELSALGGGVSRSEVARAEAASLADERPEEAEAAFLRAGAADHAIRMWLQHGKHQRALVLAEQHAPTMVEEVLVEGARAAAERGDLAQFETLMIRANRPREVVQHYKDLELWDEAARVSREYVPDSSGSSGEGVPGEVPALLQRAAEHADAAEWWDAVRLLAAASAAAAAAAAPRLAERAALRAARLARDHLHDARRKAAADILAERFAAIGQNDIGEQLRAALTEGYTADDEVQEYEEEEPEAPQEAEAEAEAEAEGLERLLRAGHWARCLAHAGARAPHYALRYTAHLFKAHPRLEGIDIESEEPPEVLTQVLDVLRQYIGSGEPGIDSLTGSDAPLAKAVCSELLVRVSTAPKSVSALKDAASVMVIANADDRALQAITLLIALHVPQIASKAARALPRYTDIIVADVAYYACGMAVRAEGASGAREAFVLLNRCLDLAEAADDDSAHLLDYTDFECTDWSRTPLLLESGCVRGAALEDAREWVLAVSMDQAVEQTLPVDSRDLYASTVGDTESCCVVTGYPLGSRLVTFTNGRCANREWWSRAVSASRGGGAPAALLYHVEQWCGPADYHHV</sequence>
<dbReference type="Proteomes" id="UP001231649">
    <property type="component" value="Chromosome 4"/>
</dbReference>
<keyword evidence="2" id="KW-1185">Reference proteome</keyword>